<evidence type="ECO:0000313" key="8">
    <source>
        <dbReference type="Proteomes" id="UP000321947"/>
    </source>
</evidence>
<comment type="similarity">
    <text evidence="2">Belongs to the PIGH family.</text>
</comment>
<dbReference type="EMBL" id="SSTE01009989">
    <property type="protein sequence ID" value="KAA0052912.1"/>
    <property type="molecule type" value="Genomic_DNA"/>
</dbReference>
<reference evidence="7 8" key="1">
    <citation type="submission" date="2019-08" db="EMBL/GenBank/DDBJ databases">
        <title>Draft genome sequences of two oriental melons (Cucumis melo L. var makuwa).</title>
        <authorList>
            <person name="Kwon S.-Y."/>
        </authorList>
    </citation>
    <scope>NUCLEOTIDE SEQUENCE [LARGE SCALE GENOMIC DNA]</scope>
    <source>
        <strain evidence="8">cv. Chang Bougi</strain>
        <strain evidence="7">cv. SW 3</strain>
        <tissue evidence="5">Leaf</tissue>
    </source>
</reference>
<dbReference type="GO" id="GO:0000506">
    <property type="term" value="C:glycosylphosphatidylinositol-N-acetylglucosaminyltransferase (GPI-GnT) complex"/>
    <property type="evidence" value="ECO:0007669"/>
    <property type="project" value="InterPro"/>
</dbReference>
<keyword evidence="6" id="KW-0808">Transferase</keyword>
<name>A0A5A7UB03_CUCMM</name>
<dbReference type="Proteomes" id="UP000321947">
    <property type="component" value="Unassembled WGS sequence"/>
</dbReference>
<feature type="domain" description="Phosphatidylinositol N-acetylglucosaminyltransferase subunit H conserved" evidence="4">
    <location>
        <begin position="131"/>
        <end position="194"/>
    </location>
</feature>
<organism evidence="5 7">
    <name type="scientific">Cucumis melo var. makuwa</name>
    <name type="common">Oriental melon</name>
    <dbReference type="NCBI Taxonomy" id="1194695"/>
    <lineage>
        <taxon>Eukaryota</taxon>
        <taxon>Viridiplantae</taxon>
        <taxon>Streptophyta</taxon>
        <taxon>Embryophyta</taxon>
        <taxon>Tracheophyta</taxon>
        <taxon>Spermatophyta</taxon>
        <taxon>Magnoliopsida</taxon>
        <taxon>eudicotyledons</taxon>
        <taxon>Gunneridae</taxon>
        <taxon>Pentapetalae</taxon>
        <taxon>rosids</taxon>
        <taxon>fabids</taxon>
        <taxon>Cucurbitales</taxon>
        <taxon>Cucurbitaceae</taxon>
        <taxon>Benincaseae</taxon>
        <taxon>Cucumis</taxon>
    </lineage>
</organism>
<evidence type="ECO:0000313" key="6">
    <source>
        <dbReference type="EMBL" id="TYK11365.1"/>
    </source>
</evidence>
<dbReference type="GO" id="GO:0006506">
    <property type="term" value="P:GPI anchor biosynthetic process"/>
    <property type="evidence" value="ECO:0007669"/>
    <property type="project" value="UniProtKB-UniPathway"/>
</dbReference>
<evidence type="ECO:0000256" key="1">
    <source>
        <dbReference type="ARBA" id="ARBA00004687"/>
    </source>
</evidence>
<dbReference type="UniPathway" id="UPA00196"/>
<keyword evidence="3" id="KW-0812">Transmembrane</keyword>
<keyword evidence="3" id="KW-0472">Membrane</keyword>
<protein>
    <submittedName>
        <fullName evidence="5">Phosphatidylinositol N-acetylglucosaminyltransferase subunit H</fullName>
    </submittedName>
</protein>
<comment type="caution">
    <text evidence="5">The sequence shown here is derived from an EMBL/GenBank/DDBJ whole genome shotgun (WGS) entry which is preliminary data.</text>
</comment>
<dbReference type="STRING" id="1194695.A0A5A7UB03"/>
<dbReference type="EMBL" id="SSTD01010811">
    <property type="protein sequence ID" value="TYK11365.1"/>
    <property type="molecule type" value="Genomic_DNA"/>
</dbReference>
<keyword evidence="3" id="KW-1133">Transmembrane helix</keyword>
<evidence type="ECO:0000259" key="4">
    <source>
        <dbReference type="Pfam" id="PF10181"/>
    </source>
</evidence>
<sequence>MKKMKCDWAIHFPPAGELQFSITPVAKREGLAAVYESSLVQQSLLLNLISIFFRYGYFSDCKWPSEAVHVHHVVVLRNTTAEKGFLFCVFAALAFCFFLLKGQSIFVALWCLVLNVFFFKKLFKGSVEKESVMVMPNFGVQLETHFRSGKVLRRFVPVDKILKPVLLECLTPVTCYWSLSLIVQGEDELLLVFKELRPPVKMLVPIWKALCTATGDDKNGDACS</sequence>
<evidence type="ECO:0000256" key="3">
    <source>
        <dbReference type="SAM" id="Phobius"/>
    </source>
</evidence>
<dbReference type="Pfam" id="PF10181">
    <property type="entry name" value="PIG-H"/>
    <property type="match status" value="1"/>
</dbReference>
<dbReference type="PANTHER" id="PTHR15231:SF1">
    <property type="entry name" value="PHOSPHATIDYLINOSITOL N-ACETYLGLUCOSAMINYLTRANSFERASE SUBUNIT H"/>
    <property type="match status" value="1"/>
</dbReference>
<dbReference type="OrthoDB" id="6256716at2759"/>
<dbReference type="InterPro" id="IPR019328">
    <property type="entry name" value="PIGH-H_dom"/>
</dbReference>
<dbReference type="AlphaFoldDB" id="A0A5A7UB03"/>
<evidence type="ECO:0000313" key="5">
    <source>
        <dbReference type="EMBL" id="KAA0052912.1"/>
    </source>
</evidence>
<evidence type="ECO:0000256" key="2">
    <source>
        <dbReference type="ARBA" id="ARBA00009610"/>
    </source>
</evidence>
<gene>
    <name evidence="6" type="ORF">E5676_scaffold139G00170</name>
    <name evidence="5" type="ORF">E6C27_scaffold344G00180</name>
</gene>
<dbReference type="GO" id="GO:0016757">
    <property type="term" value="F:glycosyltransferase activity"/>
    <property type="evidence" value="ECO:0007669"/>
    <property type="project" value="UniProtKB-KW"/>
</dbReference>
<accession>A0A5A7UB03</accession>
<proteinExistence type="inferred from homology"/>
<dbReference type="Proteomes" id="UP000321393">
    <property type="component" value="Unassembled WGS sequence"/>
</dbReference>
<evidence type="ECO:0000313" key="7">
    <source>
        <dbReference type="Proteomes" id="UP000321393"/>
    </source>
</evidence>
<dbReference type="PANTHER" id="PTHR15231">
    <property type="entry name" value="PHOSPHATIDYLINOSITOL N-ACETYLGLUCOSAMINYLTRANSFERASE SUBUNIT H"/>
    <property type="match status" value="1"/>
</dbReference>
<keyword evidence="5" id="KW-0328">Glycosyltransferase</keyword>
<feature type="transmembrane region" description="Helical" evidence="3">
    <location>
        <begin position="84"/>
        <end position="100"/>
    </location>
</feature>
<comment type="pathway">
    <text evidence="1">Glycolipid biosynthesis; glycosylphosphatidylinositol-anchor biosynthesis.</text>
</comment>
<dbReference type="InterPro" id="IPR044215">
    <property type="entry name" value="PIG-H"/>
</dbReference>